<evidence type="ECO:0008006" key="12">
    <source>
        <dbReference type="Google" id="ProtNLM"/>
    </source>
</evidence>
<evidence type="ECO:0000313" key="10">
    <source>
        <dbReference type="EMBL" id="CBN74761.1"/>
    </source>
</evidence>
<name>D8LMW0_ECTSI</name>
<dbReference type="OMA" id="SIPGYMM"/>
<dbReference type="STRING" id="2880.D8LMW0"/>
<feature type="repeat" description="Solcar" evidence="8">
    <location>
        <begin position="205"/>
        <end position="296"/>
    </location>
</feature>
<dbReference type="InterPro" id="IPR023395">
    <property type="entry name" value="MCP_dom_sf"/>
</dbReference>
<dbReference type="InterPro" id="IPR050391">
    <property type="entry name" value="Mito_Metabolite_Transporter"/>
</dbReference>
<dbReference type="SUPFAM" id="SSF103506">
    <property type="entry name" value="Mitochondrial carrier"/>
    <property type="match status" value="1"/>
</dbReference>
<proteinExistence type="inferred from homology"/>
<dbReference type="Gene3D" id="1.50.40.10">
    <property type="entry name" value="Mitochondrial carrier domain"/>
    <property type="match status" value="1"/>
</dbReference>
<evidence type="ECO:0000256" key="9">
    <source>
        <dbReference type="RuleBase" id="RU000488"/>
    </source>
</evidence>
<dbReference type="GO" id="GO:0016020">
    <property type="term" value="C:membrane"/>
    <property type="evidence" value="ECO:0007669"/>
    <property type="project" value="UniProtKB-SubCell"/>
</dbReference>
<keyword evidence="6" id="KW-1133">Transmembrane helix</keyword>
<keyword evidence="11" id="KW-1185">Reference proteome</keyword>
<dbReference type="InParanoid" id="D8LMW0"/>
<evidence type="ECO:0000256" key="4">
    <source>
        <dbReference type="ARBA" id="ARBA00022692"/>
    </source>
</evidence>
<dbReference type="eggNOG" id="KOG0759">
    <property type="taxonomic scope" value="Eukaryota"/>
</dbReference>
<accession>D8LMW0</accession>
<comment type="similarity">
    <text evidence="2 9">Belongs to the mitochondrial carrier (TC 2.A.29) family.</text>
</comment>
<dbReference type="EMBL" id="FN649740">
    <property type="protein sequence ID" value="CBN74761.1"/>
    <property type="molecule type" value="Genomic_DNA"/>
</dbReference>
<dbReference type="InterPro" id="IPR018108">
    <property type="entry name" value="MCP_transmembrane"/>
</dbReference>
<organism evidence="10 11">
    <name type="scientific">Ectocarpus siliculosus</name>
    <name type="common">Brown alga</name>
    <name type="synonym">Conferva siliculosa</name>
    <dbReference type="NCBI Taxonomy" id="2880"/>
    <lineage>
        <taxon>Eukaryota</taxon>
        <taxon>Sar</taxon>
        <taxon>Stramenopiles</taxon>
        <taxon>Ochrophyta</taxon>
        <taxon>PX clade</taxon>
        <taxon>Phaeophyceae</taxon>
        <taxon>Ectocarpales</taxon>
        <taxon>Ectocarpaceae</taxon>
        <taxon>Ectocarpus</taxon>
    </lineage>
</organism>
<dbReference type="EMBL" id="FN648608">
    <property type="protein sequence ID" value="CBN74761.1"/>
    <property type="molecule type" value="Genomic_DNA"/>
</dbReference>
<keyword evidence="4 8" id="KW-0812">Transmembrane</keyword>
<feature type="repeat" description="Solcar" evidence="8">
    <location>
        <begin position="107"/>
        <end position="198"/>
    </location>
</feature>
<dbReference type="PANTHER" id="PTHR45618">
    <property type="entry name" value="MITOCHONDRIAL DICARBOXYLATE CARRIER-RELATED"/>
    <property type="match status" value="1"/>
</dbReference>
<evidence type="ECO:0000256" key="5">
    <source>
        <dbReference type="ARBA" id="ARBA00022737"/>
    </source>
</evidence>
<evidence type="ECO:0000256" key="8">
    <source>
        <dbReference type="PROSITE-ProRule" id="PRU00282"/>
    </source>
</evidence>
<evidence type="ECO:0000313" key="11">
    <source>
        <dbReference type="Proteomes" id="UP000002630"/>
    </source>
</evidence>
<keyword evidence="7 8" id="KW-0472">Membrane</keyword>
<gene>
    <name evidence="10" type="ORF">Esi_0041_0105</name>
</gene>
<sequence>MTPKPGVGPSDGIPTAVRFGVAGASGISAWMFVHPMDVLKVRMQLGAGAGHPMAAAKLVYGESGLRGMYAGLSAAVTRQAVYTTLRVGLYDWIRDHAVHKFVKQEDINVLHRAAVGLTAGGIASFMCCPIEVCMVRMQSDARLPQADRLGYKHIGDALFRIAKEEGVRTYWRGATPTVSRAMVVSMTQLGTYDQAKTVLLPILGDNKGLHLASALTAAVVYSYASLPLDSAKTRMQSQAASTDGKPLKYTSTLQTLSHVAKSEGFFSLWKGFTPYFLRSGTHTVLMFMFKEEYTRLVGAYYGTS</sequence>
<evidence type="ECO:0000256" key="1">
    <source>
        <dbReference type="ARBA" id="ARBA00004141"/>
    </source>
</evidence>
<dbReference type="Proteomes" id="UP000002630">
    <property type="component" value="Linkage Group LG15"/>
</dbReference>
<dbReference type="Pfam" id="PF00153">
    <property type="entry name" value="Mito_carr"/>
    <property type="match status" value="3"/>
</dbReference>
<reference evidence="10 11" key="1">
    <citation type="journal article" date="2010" name="Nature">
        <title>The Ectocarpus genome and the independent evolution of multicellularity in brown algae.</title>
        <authorList>
            <person name="Cock J.M."/>
            <person name="Sterck L."/>
            <person name="Rouze P."/>
            <person name="Scornet D."/>
            <person name="Allen A.E."/>
            <person name="Amoutzias G."/>
            <person name="Anthouard V."/>
            <person name="Artiguenave F."/>
            <person name="Aury J.M."/>
            <person name="Badger J.H."/>
            <person name="Beszteri B."/>
            <person name="Billiau K."/>
            <person name="Bonnet E."/>
            <person name="Bothwell J.H."/>
            <person name="Bowler C."/>
            <person name="Boyen C."/>
            <person name="Brownlee C."/>
            <person name="Carrano C.J."/>
            <person name="Charrier B."/>
            <person name="Cho G.Y."/>
            <person name="Coelho S.M."/>
            <person name="Collen J."/>
            <person name="Corre E."/>
            <person name="Da Silva C."/>
            <person name="Delage L."/>
            <person name="Delaroque N."/>
            <person name="Dittami S.M."/>
            <person name="Doulbeau S."/>
            <person name="Elias M."/>
            <person name="Farnham G."/>
            <person name="Gachon C.M."/>
            <person name="Gschloessl B."/>
            <person name="Heesch S."/>
            <person name="Jabbari K."/>
            <person name="Jubin C."/>
            <person name="Kawai H."/>
            <person name="Kimura K."/>
            <person name="Kloareg B."/>
            <person name="Kupper F.C."/>
            <person name="Lang D."/>
            <person name="Le Bail A."/>
            <person name="Leblanc C."/>
            <person name="Lerouge P."/>
            <person name="Lohr M."/>
            <person name="Lopez P.J."/>
            <person name="Martens C."/>
            <person name="Maumus F."/>
            <person name="Michel G."/>
            <person name="Miranda-Saavedra D."/>
            <person name="Morales J."/>
            <person name="Moreau H."/>
            <person name="Motomura T."/>
            <person name="Nagasato C."/>
            <person name="Napoli C.A."/>
            <person name="Nelson D.R."/>
            <person name="Nyvall-Collen P."/>
            <person name="Peters A.F."/>
            <person name="Pommier C."/>
            <person name="Potin P."/>
            <person name="Poulain J."/>
            <person name="Quesneville H."/>
            <person name="Read B."/>
            <person name="Rensing S.A."/>
            <person name="Ritter A."/>
            <person name="Rousvoal S."/>
            <person name="Samanta M."/>
            <person name="Samson G."/>
            <person name="Schroeder D.C."/>
            <person name="Segurens B."/>
            <person name="Strittmatter M."/>
            <person name="Tonon T."/>
            <person name="Tregear J.W."/>
            <person name="Valentin K."/>
            <person name="von Dassow P."/>
            <person name="Yamagishi T."/>
            <person name="Van de Peer Y."/>
            <person name="Wincker P."/>
        </authorList>
    </citation>
    <scope>NUCLEOTIDE SEQUENCE [LARGE SCALE GENOMIC DNA]</scope>
    <source>
        <strain evidence="11">Ec32 / CCAP1310/4</strain>
    </source>
</reference>
<keyword evidence="3 9" id="KW-0813">Transport</keyword>
<comment type="subcellular location">
    <subcellularLocation>
        <location evidence="1">Membrane</location>
        <topology evidence="1">Multi-pass membrane protein</topology>
    </subcellularLocation>
</comment>
<keyword evidence="5" id="KW-0677">Repeat</keyword>
<dbReference type="PROSITE" id="PS50920">
    <property type="entry name" value="SOLCAR"/>
    <property type="match status" value="3"/>
</dbReference>
<dbReference type="AlphaFoldDB" id="D8LMW0"/>
<evidence type="ECO:0000256" key="6">
    <source>
        <dbReference type="ARBA" id="ARBA00022989"/>
    </source>
</evidence>
<protein>
    <recommendedName>
        <fullName evidence="12">Mitochondrial 2-oxoglutarate/malate carrier protein</fullName>
    </recommendedName>
</protein>
<evidence type="ECO:0000256" key="2">
    <source>
        <dbReference type="ARBA" id="ARBA00006375"/>
    </source>
</evidence>
<evidence type="ECO:0000256" key="7">
    <source>
        <dbReference type="ARBA" id="ARBA00023136"/>
    </source>
</evidence>
<dbReference type="OrthoDB" id="756301at2759"/>
<feature type="repeat" description="Solcar" evidence="8">
    <location>
        <begin position="17"/>
        <end position="96"/>
    </location>
</feature>
<evidence type="ECO:0000256" key="3">
    <source>
        <dbReference type="ARBA" id="ARBA00022448"/>
    </source>
</evidence>